<comment type="caution">
    <text evidence="3">The sequence shown here is derived from an EMBL/GenBank/DDBJ whole genome shotgun (WGS) entry which is preliminary data.</text>
</comment>
<dbReference type="Gene3D" id="3.30.2400.10">
    <property type="entry name" value="Major capsid protein gp5"/>
    <property type="match status" value="1"/>
</dbReference>
<accession>A0A2T0R256</accession>
<protein>
    <submittedName>
        <fullName evidence="3">HK97 family phage major capsid protein</fullName>
    </submittedName>
</protein>
<dbReference type="SUPFAM" id="SSF56563">
    <property type="entry name" value="Major capsid protein gp5"/>
    <property type="match status" value="1"/>
</dbReference>
<dbReference type="AlphaFoldDB" id="A0A2T0R256"/>
<keyword evidence="4" id="KW-1185">Reference proteome</keyword>
<evidence type="ECO:0000256" key="1">
    <source>
        <dbReference type="ARBA" id="ARBA00004328"/>
    </source>
</evidence>
<evidence type="ECO:0000259" key="2">
    <source>
        <dbReference type="Pfam" id="PF05065"/>
    </source>
</evidence>
<evidence type="ECO:0000313" key="4">
    <source>
        <dbReference type="Proteomes" id="UP000238083"/>
    </source>
</evidence>
<comment type="subcellular location">
    <subcellularLocation>
        <location evidence="1">Virion</location>
    </subcellularLocation>
</comment>
<evidence type="ECO:0000313" key="3">
    <source>
        <dbReference type="EMBL" id="PRY13593.1"/>
    </source>
</evidence>
<feature type="domain" description="Phage capsid-like C-terminal" evidence="2">
    <location>
        <begin position="13"/>
        <end position="277"/>
    </location>
</feature>
<organism evidence="3 4">
    <name type="scientific">Kineococcus rhizosphaerae</name>
    <dbReference type="NCBI Taxonomy" id="559628"/>
    <lineage>
        <taxon>Bacteria</taxon>
        <taxon>Bacillati</taxon>
        <taxon>Actinomycetota</taxon>
        <taxon>Actinomycetes</taxon>
        <taxon>Kineosporiales</taxon>
        <taxon>Kineosporiaceae</taxon>
        <taxon>Kineococcus</taxon>
    </lineage>
</organism>
<proteinExistence type="predicted"/>
<dbReference type="EMBL" id="PVZF01000008">
    <property type="protein sequence ID" value="PRY13593.1"/>
    <property type="molecule type" value="Genomic_DNA"/>
</dbReference>
<name>A0A2T0R256_9ACTN</name>
<gene>
    <name evidence="3" type="ORF">CLV37_108263</name>
</gene>
<dbReference type="Pfam" id="PF05065">
    <property type="entry name" value="Phage_capsid"/>
    <property type="match status" value="1"/>
</dbReference>
<dbReference type="Proteomes" id="UP000238083">
    <property type="component" value="Unassembled WGS sequence"/>
</dbReference>
<dbReference type="OrthoDB" id="3233650at2"/>
<dbReference type="Gene3D" id="3.30.2320.10">
    <property type="entry name" value="hypothetical protein PF0899 domain"/>
    <property type="match status" value="1"/>
</dbReference>
<dbReference type="NCBIfam" id="TIGR01554">
    <property type="entry name" value="major_cap_HK97"/>
    <property type="match status" value="1"/>
</dbReference>
<sequence>MPVNTTTAAAILKPSEVADLVVRPALAQSIAARATTLITIGTHNLRIPIVDSDPTAGWIEEAAEIPLSDMPMRELLVTPSKVAGLVKVSREAADDTSPAATTAIGDGLARDIARRLDYAFAGNLPAPAPKGLDSIPDGDLALVERDGAFENGDSLDDFARAASLIEEAGGSVTAWLASPTDALALATLKATTDGVTPLLAPDPTRAASRTIEGVPLLVSPAITPGTVYGIDKAVTYLVMREDTRVEVDGSRFFTSDEVAVRAVMRASFGFADPGRIARIAYPTP</sequence>
<dbReference type="InterPro" id="IPR054612">
    <property type="entry name" value="Phage_capsid-like_C"/>
</dbReference>
<reference evidence="3 4" key="1">
    <citation type="submission" date="2018-03" db="EMBL/GenBank/DDBJ databases">
        <title>Genomic Encyclopedia of Archaeal and Bacterial Type Strains, Phase II (KMG-II): from individual species to whole genera.</title>
        <authorList>
            <person name="Goeker M."/>
        </authorList>
    </citation>
    <scope>NUCLEOTIDE SEQUENCE [LARGE SCALE GENOMIC DNA]</scope>
    <source>
        <strain evidence="3 4">DSM 19711</strain>
    </source>
</reference>
<dbReference type="InterPro" id="IPR024455">
    <property type="entry name" value="Phage_capsid"/>
</dbReference>